<evidence type="ECO:0000313" key="2">
    <source>
        <dbReference type="RefSeq" id="XP_031392193.1"/>
    </source>
</evidence>
<proteinExistence type="predicted"/>
<evidence type="ECO:0000313" key="1">
    <source>
        <dbReference type="Proteomes" id="UP000515151"/>
    </source>
</evidence>
<gene>
    <name evidence="2" type="primary">LOC116204254</name>
</gene>
<dbReference type="RefSeq" id="XP_031392193.1">
    <property type="nucleotide sequence ID" value="XM_031536333.1"/>
</dbReference>
<dbReference type="AlphaFoldDB" id="A0A6P8DKK8"/>
<dbReference type="GeneID" id="116204254"/>
<reference evidence="2" key="2">
    <citation type="submission" date="2025-08" db="UniProtKB">
        <authorList>
            <consortium name="RefSeq"/>
        </authorList>
    </citation>
    <scope>IDENTIFICATION</scope>
    <source>
        <tissue evidence="2">Leaf</tissue>
    </source>
</reference>
<keyword evidence="1" id="KW-1185">Reference proteome</keyword>
<name>A0A6P8DKK8_PUNGR</name>
<sequence>MGSDMMCSTRVHVPIKVMKSLRRCFSNVSLNTRKIIELTKRSSMAGPVAILAYYRCSNWVGGRCWAARAGLGGETGLDSPRVSGRVDVITRTVPAKTPLPSPIVSCKIRVRVRQRTSLSSLPSRAAVTAIAGAPGVTAKPVTTWTSAESGPRIPERGAGVSCCDCSRVAAYNRRSSCPMSSEVTPLLLQKVFLGGRLTEKCGLQRVPGLMRSLGRKDGEADFFGHR</sequence>
<protein>
    <submittedName>
        <fullName evidence="2">Uncharacterized protein LOC116204254</fullName>
    </submittedName>
</protein>
<reference evidence="1" key="1">
    <citation type="journal article" date="2020" name="Plant Biotechnol. J.">
        <title>The pomegranate (Punica granatum L.) draft genome dissects genetic divergence between soft- and hard-seeded cultivars.</title>
        <authorList>
            <person name="Luo X."/>
            <person name="Li H."/>
            <person name="Wu Z."/>
            <person name="Yao W."/>
            <person name="Zhao P."/>
            <person name="Cao D."/>
            <person name="Yu H."/>
            <person name="Li K."/>
            <person name="Poudel K."/>
            <person name="Zhao D."/>
            <person name="Zhang F."/>
            <person name="Xia X."/>
            <person name="Chen L."/>
            <person name="Wang Q."/>
            <person name="Jing D."/>
            <person name="Cao S."/>
        </authorList>
    </citation>
    <scope>NUCLEOTIDE SEQUENCE [LARGE SCALE GENOMIC DNA]</scope>
    <source>
        <strain evidence="1">cv. Tunisia</strain>
    </source>
</reference>
<accession>A0A6P8DKK8</accession>
<organism evidence="1 2">
    <name type="scientific">Punica granatum</name>
    <name type="common">Pomegranate</name>
    <dbReference type="NCBI Taxonomy" id="22663"/>
    <lineage>
        <taxon>Eukaryota</taxon>
        <taxon>Viridiplantae</taxon>
        <taxon>Streptophyta</taxon>
        <taxon>Embryophyta</taxon>
        <taxon>Tracheophyta</taxon>
        <taxon>Spermatophyta</taxon>
        <taxon>Magnoliopsida</taxon>
        <taxon>eudicotyledons</taxon>
        <taxon>Gunneridae</taxon>
        <taxon>Pentapetalae</taxon>
        <taxon>rosids</taxon>
        <taxon>malvids</taxon>
        <taxon>Myrtales</taxon>
        <taxon>Lythraceae</taxon>
        <taxon>Punica</taxon>
    </lineage>
</organism>
<dbReference type="Proteomes" id="UP000515151">
    <property type="component" value="Chromosome 4"/>
</dbReference>